<gene>
    <name evidence="1" type="ORF">DKZ56_00560</name>
</gene>
<dbReference type="KEGG" id="uth:DKZ56_00560"/>
<dbReference type="Proteomes" id="UP000291151">
    <property type="component" value="Chromosome"/>
</dbReference>
<keyword evidence="2" id="KW-1185">Reference proteome</keyword>
<dbReference type="RefSeq" id="WP_208650812.1">
    <property type="nucleotide sequence ID" value="NZ_CP036528.1"/>
</dbReference>
<dbReference type="EMBL" id="CP036528">
    <property type="protein sequence ID" value="QBK24534.1"/>
    <property type="molecule type" value="Genomic_DNA"/>
</dbReference>
<reference evidence="1 2" key="1">
    <citation type="submission" date="2019-02" db="EMBL/GenBank/DDBJ databases">
        <title>Ureibacillus thermophilus.</title>
        <authorList>
            <person name="Sunny J.S."/>
            <person name="Natarajan A."/>
            <person name="Saleena L.M."/>
        </authorList>
    </citation>
    <scope>NUCLEOTIDE SEQUENCE [LARGE SCALE GENOMIC DNA]</scope>
    <source>
        <strain evidence="1 2">LM102</strain>
    </source>
</reference>
<proteinExistence type="predicted"/>
<organism evidence="1 2">
    <name type="scientific">Ureibacillus thermophilus</name>
    <dbReference type="NCBI Taxonomy" id="367743"/>
    <lineage>
        <taxon>Bacteria</taxon>
        <taxon>Bacillati</taxon>
        <taxon>Bacillota</taxon>
        <taxon>Bacilli</taxon>
        <taxon>Bacillales</taxon>
        <taxon>Caryophanaceae</taxon>
        <taxon>Ureibacillus</taxon>
    </lineage>
</organism>
<sequence length="66" mass="8144">MSKKTAWFEMEEHETPEQCIERMRKKGYMPVLRKEEPIFQRINGEITYFRQKVMFKGELMEDNNKK</sequence>
<evidence type="ECO:0000313" key="1">
    <source>
        <dbReference type="EMBL" id="QBK24534.1"/>
    </source>
</evidence>
<dbReference type="InterPro" id="IPR025930">
    <property type="entry name" value="NETI"/>
</dbReference>
<evidence type="ECO:0000313" key="2">
    <source>
        <dbReference type="Proteomes" id="UP000291151"/>
    </source>
</evidence>
<dbReference type="Pfam" id="PF14044">
    <property type="entry name" value="NETI"/>
    <property type="match status" value="1"/>
</dbReference>
<name>A0A4P6UNL2_9BACL</name>
<accession>A0A4P6UNL2</accession>
<dbReference type="AlphaFoldDB" id="A0A4P6UNL2"/>
<protein>
    <submittedName>
        <fullName evidence="1">NETI motif-containing protein</fullName>
    </submittedName>
</protein>